<dbReference type="InterPro" id="IPR018200">
    <property type="entry name" value="USP_CS"/>
</dbReference>
<feature type="region of interest" description="Disordered" evidence="3">
    <location>
        <begin position="930"/>
        <end position="949"/>
    </location>
</feature>
<feature type="domain" description="USP" evidence="4">
    <location>
        <begin position="187"/>
        <end position="554"/>
    </location>
</feature>
<feature type="region of interest" description="Disordered" evidence="3">
    <location>
        <begin position="812"/>
        <end position="901"/>
    </location>
</feature>
<dbReference type="EMBL" id="PDUG01000006">
    <property type="protein sequence ID" value="PIC20678.1"/>
    <property type="molecule type" value="Genomic_DNA"/>
</dbReference>
<feature type="compositionally biased region" description="Polar residues" evidence="3">
    <location>
        <begin position="865"/>
        <end position="881"/>
    </location>
</feature>
<evidence type="ECO:0000259" key="4">
    <source>
        <dbReference type="PROSITE" id="PS50235"/>
    </source>
</evidence>
<comment type="caution">
    <text evidence="5">The sequence shown here is derived from an EMBL/GenBank/DDBJ whole genome shotgun (WGS) entry which is preliminary data.</text>
</comment>
<dbReference type="SUPFAM" id="SSF54001">
    <property type="entry name" value="Cysteine proteinases"/>
    <property type="match status" value="1"/>
</dbReference>
<reference evidence="6" key="1">
    <citation type="submission" date="2017-10" db="EMBL/GenBank/DDBJ databases">
        <title>Rapid genome shrinkage in a self-fertile nematode reveals novel sperm competition proteins.</title>
        <authorList>
            <person name="Yin D."/>
            <person name="Schwarz E.M."/>
            <person name="Thomas C.G."/>
            <person name="Felde R.L."/>
            <person name="Korf I.F."/>
            <person name="Cutter A.D."/>
            <person name="Schartner C.M."/>
            <person name="Ralston E.J."/>
            <person name="Meyer B.J."/>
            <person name="Haag E.S."/>
        </authorList>
    </citation>
    <scope>NUCLEOTIDE SEQUENCE [LARGE SCALE GENOMIC DNA]</scope>
    <source>
        <strain evidence="6">JU1422</strain>
    </source>
</reference>
<dbReference type="InterPro" id="IPR038765">
    <property type="entry name" value="Papain-like_cys_pep_sf"/>
</dbReference>
<evidence type="ECO:0000313" key="6">
    <source>
        <dbReference type="Proteomes" id="UP000230233"/>
    </source>
</evidence>
<feature type="compositionally biased region" description="Basic residues" evidence="3">
    <location>
        <begin position="693"/>
        <end position="704"/>
    </location>
</feature>
<dbReference type="PANTHER" id="PTHR24006">
    <property type="entry name" value="UBIQUITIN CARBOXYL-TERMINAL HYDROLASE"/>
    <property type="match status" value="1"/>
</dbReference>
<feature type="compositionally biased region" description="Basic and acidic residues" evidence="3">
    <location>
        <begin position="38"/>
        <end position="47"/>
    </location>
</feature>
<organism evidence="5 6">
    <name type="scientific">Caenorhabditis nigoni</name>
    <dbReference type="NCBI Taxonomy" id="1611254"/>
    <lineage>
        <taxon>Eukaryota</taxon>
        <taxon>Metazoa</taxon>
        <taxon>Ecdysozoa</taxon>
        <taxon>Nematoda</taxon>
        <taxon>Chromadorea</taxon>
        <taxon>Rhabditida</taxon>
        <taxon>Rhabditina</taxon>
        <taxon>Rhabditomorpha</taxon>
        <taxon>Rhabditoidea</taxon>
        <taxon>Rhabditidae</taxon>
        <taxon>Peloderinae</taxon>
        <taxon>Caenorhabditis</taxon>
    </lineage>
</organism>
<evidence type="ECO:0000313" key="5">
    <source>
        <dbReference type="EMBL" id="PIC20678.1"/>
    </source>
</evidence>
<feature type="compositionally biased region" description="Basic and acidic residues" evidence="3">
    <location>
        <begin position="681"/>
        <end position="692"/>
    </location>
</feature>
<feature type="compositionally biased region" description="Basic and acidic residues" evidence="3">
    <location>
        <begin position="759"/>
        <end position="771"/>
    </location>
</feature>
<gene>
    <name evidence="5" type="primary">Cni-usp-33</name>
    <name evidence="5" type="synonym">Cnig_chr_X.g25793</name>
    <name evidence="5" type="ORF">B9Z55_025793</name>
</gene>
<dbReference type="GO" id="GO:0004843">
    <property type="term" value="F:cysteine-type deubiquitinase activity"/>
    <property type="evidence" value="ECO:0007669"/>
    <property type="project" value="UniProtKB-UniRule"/>
</dbReference>
<feature type="compositionally biased region" description="Basic residues" evidence="3">
    <location>
        <begin position="617"/>
        <end position="626"/>
    </location>
</feature>
<dbReference type="OrthoDB" id="21192at2759"/>
<dbReference type="PROSITE" id="PS00972">
    <property type="entry name" value="USP_1"/>
    <property type="match status" value="1"/>
</dbReference>
<keyword evidence="2" id="KW-0645">Protease</keyword>
<dbReference type="EC" id="3.4.19.12" evidence="2"/>
<dbReference type="FunFam" id="3.90.70.10:FF:000336">
    <property type="entry name" value="Ubiquitin carboxyl-terminal hydrolase"/>
    <property type="match status" value="1"/>
</dbReference>
<dbReference type="GO" id="GO:0005829">
    <property type="term" value="C:cytosol"/>
    <property type="evidence" value="ECO:0007669"/>
    <property type="project" value="TreeGrafter"/>
</dbReference>
<dbReference type="InterPro" id="IPR028889">
    <property type="entry name" value="USP"/>
</dbReference>
<feature type="compositionally biased region" description="Polar residues" evidence="3">
    <location>
        <begin position="710"/>
        <end position="722"/>
    </location>
</feature>
<dbReference type="PROSITE" id="PS00973">
    <property type="entry name" value="USP_2"/>
    <property type="match status" value="1"/>
</dbReference>
<evidence type="ECO:0000256" key="2">
    <source>
        <dbReference type="RuleBase" id="RU366025"/>
    </source>
</evidence>
<dbReference type="InterPro" id="IPR050164">
    <property type="entry name" value="Peptidase_C19"/>
</dbReference>
<feature type="compositionally biased region" description="Low complexity" evidence="3">
    <location>
        <begin position="837"/>
        <end position="861"/>
    </location>
</feature>
<dbReference type="GO" id="GO:0006508">
    <property type="term" value="P:proteolysis"/>
    <property type="evidence" value="ECO:0007669"/>
    <property type="project" value="UniProtKB-KW"/>
</dbReference>
<sequence length="949" mass="107926">MFYCSMGRKSKVKHNRGPANNKGPPHQPKTPSPQQEAKSIDTKDHNSNKCPPNTASVSPRAQEEDYGEWCHHMLDSNTSEVLAILNKTRRCIDCPETSTFTCIHNGCVKEAKANCCDNLKHIFPHIITHNHPAMLHHAFEVVLCTRCDTRTSLEHFLKHHAERLAAGKMPPKSSPKKKNEILQKGLLGYINFGNTCYINSVLQLLAHCPPFVHYLISMEPPGGWRVCPPDVPKTVIQFAIDLRKMYSPINAHNFSSPWKIIQCVRNELPGFETFQQQDASEFLRNLLDILDRDLKACAEYYDCNDCIAFGNPLDDYEIALRNRTTRTVITACFQGVLENQIRCHSCGFRSVTTENFLDLSIPILSEEEFDDIYIIPKKSPKRQRPVIDDMNDGQDPGYVVNEGATHKISLDGCLDMFFQNSILSGDNKYSCGNCKTLVDATKTTRARQLPNVILIQLKRFRHTGYGSCKIGKTVEFPIRCQDFGPWTTSKKSAIYDLIGFVVHDGRNMEFGHYVTFCKHEFDNQWYKFDDVTVTRIDASEVAKNQPYILMYRKRMSDEENLMEPGESPFNFFQSARLFNDKNSEAWELITKSLHENYETPEKVESQQDENEILQEKKPRRPQKKRVFTKEQTAEILAKTDVEPEDLVQHIEDLEQILRDLTFLRDSSIKQRSSRSKTPKRQTSEFSKDGEHKKERKSGVAKKKSHVMESVSVTGTQENGKNTSKSEKSRKKQKKSSKKKQPVGPEEPNVIIEVLPLPDEENKGREVLDPSDSKINMANFDAPTSLQPTDAATTNSTEKEAEFKIENVTVVKKKAETKPDARVAADSTGEVNSELNANNNNTTKKTKSSKSGTTSNPSKTPKLSMIATSDESVPSMSQFQKPQTRKPRPQSPRLKVEHQNQRELKEEINAVVASIEKWFEVLMEKEWMKHQALASPEPSPAKTIPKNDKN</sequence>
<proteinExistence type="inferred from homology"/>
<accession>A0A2G5T0B8</accession>
<feature type="compositionally biased region" description="Basic residues" evidence="3">
    <location>
        <begin position="727"/>
        <end position="740"/>
    </location>
</feature>
<feature type="compositionally biased region" description="Polar residues" evidence="3">
    <location>
        <begin position="781"/>
        <end position="795"/>
    </location>
</feature>
<evidence type="ECO:0000256" key="3">
    <source>
        <dbReference type="SAM" id="MobiDB-lite"/>
    </source>
</evidence>
<evidence type="ECO:0000256" key="1">
    <source>
        <dbReference type="ARBA" id="ARBA00009085"/>
    </source>
</evidence>
<dbReference type="GO" id="GO:0005634">
    <property type="term" value="C:nucleus"/>
    <property type="evidence" value="ECO:0007669"/>
    <property type="project" value="TreeGrafter"/>
</dbReference>
<comment type="similarity">
    <text evidence="1 2">Belongs to the peptidase C19 family.</text>
</comment>
<feature type="compositionally biased region" description="Polar residues" evidence="3">
    <location>
        <begin position="48"/>
        <end position="59"/>
    </location>
</feature>
<dbReference type="InterPro" id="IPR001394">
    <property type="entry name" value="Peptidase_C19_UCH"/>
</dbReference>
<keyword evidence="2" id="KW-0378">Hydrolase</keyword>
<dbReference type="PROSITE" id="PS50235">
    <property type="entry name" value="USP_3"/>
    <property type="match status" value="1"/>
</dbReference>
<dbReference type="Proteomes" id="UP000230233">
    <property type="component" value="Chromosome X"/>
</dbReference>
<dbReference type="STRING" id="1611254.A0A2G5T0B8"/>
<dbReference type="PANTHER" id="PTHR24006:SF943">
    <property type="entry name" value="UBIQUITIN CARBOXYL-TERMINAL HYDROLASE PUF"/>
    <property type="match status" value="1"/>
</dbReference>
<feature type="region of interest" description="Disordered" evidence="3">
    <location>
        <begin position="668"/>
        <end position="799"/>
    </location>
</feature>
<dbReference type="Pfam" id="PF00443">
    <property type="entry name" value="UCH"/>
    <property type="match status" value="1"/>
</dbReference>
<protein>
    <recommendedName>
        <fullName evidence="2">Ubiquitin carboxyl-terminal hydrolase</fullName>
        <ecNumber evidence="2">3.4.19.12</ecNumber>
    </recommendedName>
</protein>
<comment type="catalytic activity">
    <reaction evidence="2">
        <text>Thiol-dependent hydrolysis of ester, thioester, amide, peptide and isopeptide bonds formed by the C-terminal Gly of ubiquitin (a 76-residue protein attached to proteins as an intracellular targeting signal).</text>
        <dbReference type="EC" id="3.4.19.12"/>
    </reaction>
</comment>
<keyword evidence="6" id="KW-1185">Reference proteome</keyword>
<feature type="region of interest" description="Disordered" evidence="3">
    <location>
        <begin position="1"/>
        <end position="60"/>
    </location>
</feature>
<name>A0A2G5T0B8_9PELO</name>
<keyword evidence="2" id="KW-0788">Thiol protease</keyword>
<feature type="compositionally biased region" description="Basic and acidic residues" evidence="3">
    <location>
        <begin position="812"/>
        <end position="822"/>
    </location>
</feature>
<dbReference type="AlphaFoldDB" id="A0A2G5T0B8"/>
<keyword evidence="2" id="KW-0833">Ubl conjugation pathway</keyword>
<dbReference type="Gene3D" id="3.90.70.10">
    <property type="entry name" value="Cysteine proteinases"/>
    <property type="match status" value="1"/>
</dbReference>
<dbReference type="GO" id="GO:0016579">
    <property type="term" value="P:protein deubiquitination"/>
    <property type="evidence" value="ECO:0007669"/>
    <property type="project" value="InterPro"/>
</dbReference>
<feature type="region of interest" description="Disordered" evidence="3">
    <location>
        <begin position="598"/>
        <end position="628"/>
    </location>
</feature>